<dbReference type="EMBL" id="QKTX01000027">
    <property type="protein sequence ID" value="PZV76075.1"/>
    <property type="molecule type" value="Genomic_DNA"/>
</dbReference>
<proteinExistence type="predicted"/>
<keyword evidence="2" id="KW-1185">Reference proteome</keyword>
<dbReference type="Pfam" id="PF09957">
    <property type="entry name" value="VapB_antitoxin"/>
    <property type="match status" value="1"/>
</dbReference>
<dbReference type="AlphaFoldDB" id="A0A326RUQ5"/>
<sequence>MMCIFIKNIHMRTNIDIDENLIQEAMKLTGINTKKGVVEKALAQMVSLKKQERIKQIRGKYQWEGDLNEMRESRDLG</sequence>
<dbReference type="Proteomes" id="UP000248917">
    <property type="component" value="Unassembled WGS sequence"/>
</dbReference>
<name>A0A326RUQ5_9BACT</name>
<accession>A0A326RUQ5</accession>
<protein>
    <submittedName>
        <fullName evidence="1">Arc/MetJ family transcription regulator</fullName>
    </submittedName>
</protein>
<reference evidence="1 2" key="1">
    <citation type="submission" date="2018-06" db="EMBL/GenBank/DDBJ databases">
        <title>Genomic Encyclopedia of Archaeal and Bacterial Type Strains, Phase II (KMG-II): from individual species to whole genera.</title>
        <authorList>
            <person name="Goeker M."/>
        </authorList>
    </citation>
    <scope>NUCLEOTIDE SEQUENCE [LARGE SCALE GENOMIC DNA]</scope>
    <source>
        <strain evidence="1 2">T4</strain>
    </source>
</reference>
<comment type="caution">
    <text evidence="1">The sequence shown here is derived from an EMBL/GenBank/DDBJ whole genome shotgun (WGS) entry which is preliminary data.</text>
</comment>
<evidence type="ECO:0000313" key="2">
    <source>
        <dbReference type="Proteomes" id="UP000248917"/>
    </source>
</evidence>
<organism evidence="1 2">
    <name type="scientific">Algoriphagus aquaeductus</name>
    <dbReference type="NCBI Taxonomy" id="475299"/>
    <lineage>
        <taxon>Bacteria</taxon>
        <taxon>Pseudomonadati</taxon>
        <taxon>Bacteroidota</taxon>
        <taxon>Cytophagia</taxon>
        <taxon>Cytophagales</taxon>
        <taxon>Cyclobacteriaceae</taxon>
        <taxon>Algoriphagus</taxon>
    </lineage>
</organism>
<gene>
    <name evidence="1" type="ORF">CLV31_12724</name>
</gene>
<dbReference type="InterPro" id="IPR019239">
    <property type="entry name" value="VapB_antitoxin"/>
</dbReference>
<evidence type="ECO:0000313" key="1">
    <source>
        <dbReference type="EMBL" id="PZV76075.1"/>
    </source>
</evidence>